<dbReference type="EMBL" id="VNIM01000047">
    <property type="protein sequence ID" value="TVV73383.1"/>
    <property type="molecule type" value="Genomic_DNA"/>
</dbReference>
<keyword evidence="1" id="KW-0812">Transmembrane</keyword>
<keyword evidence="1" id="KW-1133">Transmembrane helix</keyword>
<protein>
    <recommendedName>
        <fullName evidence="4">DUF1097 domain-containing protein</fullName>
    </recommendedName>
</protein>
<feature type="transmembrane region" description="Helical" evidence="1">
    <location>
        <begin position="114"/>
        <end position="132"/>
    </location>
</feature>
<feature type="transmembrane region" description="Helical" evidence="1">
    <location>
        <begin position="40"/>
        <end position="57"/>
    </location>
</feature>
<evidence type="ECO:0008006" key="4">
    <source>
        <dbReference type="Google" id="ProtNLM"/>
    </source>
</evidence>
<evidence type="ECO:0000313" key="3">
    <source>
        <dbReference type="Proteomes" id="UP000318681"/>
    </source>
</evidence>
<keyword evidence="1" id="KW-0472">Membrane</keyword>
<dbReference type="OrthoDB" id="9938555at2"/>
<sequence length="176" mass="18532">MSNGPEDAHARLSVPMTAVVLVGVFVFMGLFFALHTLLGVGMPVFGILFLIYWAAILKQDPAAFVPSVLGPLAGIALAWVLIVMPAQTGTAGMVVSRVILVVVLFCFTRGQAKLLVNNATMLFVTVAAVPEFDVGRNYGGMAGSVVLSAAYMGLVALGLREIGKRRANRKIVADVA</sequence>
<dbReference type="Proteomes" id="UP000318681">
    <property type="component" value="Unassembled WGS sequence"/>
</dbReference>
<feature type="transmembrane region" description="Helical" evidence="1">
    <location>
        <begin position="138"/>
        <end position="159"/>
    </location>
</feature>
<comment type="caution">
    <text evidence="2">The sequence shown here is derived from an EMBL/GenBank/DDBJ whole genome shotgun (WGS) entry which is preliminary data.</text>
</comment>
<reference evidence="2 3" key="1">
    <citation type="submission" date="2019-07" db="EMBL/GenBank/DDBJ databases">
        <title>Sphingomonas solaris sp. nov., isolated from a solar panel from Boston, Massachusetts.</title>
        <authorList>
            <person name="Tanner K."/>
            <person name="Pascual J."/>
            <person name="Mancuso C."/>
            <person name="Pereto J."/>
            <person name="Khalil A."/>
            <person name="Vilanova C."/>
        </authorList>
    </citation>
    <scope>NUCLEOTIDE SEQUENCE [LARGE SCALE GENOMIC DNA]</scope>
    <source>
        <strain evidence="2 3">R4DWN</strain>
    </source>
</reference>
<organism evidence="2 3">
    <name type="scientific">Alterirhizorhabdus solaris</name>
    <dbReference type="NCBI Taxonomy" id="2529389"/>
    <lineage>
        <taxon>Bacteria</taxon>
        <taxon>Pseudomonadati</taxon>
        <taxon>Pseudomonadota</taxon>
        <taxon>Alphaproteobacteria</taxon>
        <taxon>Sphingomonadales</taxon>
        <taxon>Rhizorhabdaceae</taxon>
        <taxon>Alterirhizorhabdus</taxon>
    </lineage>
</organism>
<feature type="transmembrane region" description="Helical" evidence="1">
    <location>
        <begin position="64"/>
        <end position="84"/>
    </location>
</feature>
<dbReference type="AlphaFoldDB" id="A0A558R1X8"/>
<gene>
    <name evidence="2" type="ORF">FOY91_12310</name>
</gene>
<evidence type="ECO:0000256" key="1">
    <source>
        <dbReference type="SAM" id="Phobius"/>
    </source>
</evidence>
<proteinExistence type="predicted"/>
<name>A0A558R1X8_9SPHN</name>
<feature type="transmembrane region" description="Helical" evidence="1">
    <location>
        <begin position="90"/>
        <end position="107"/>
    </location>
</feature>
<keyword evidence="3" id="KW-1185">Reference proteome</keyword>
<evidence type="ECO:0000313" key="2">
    <source>
        <dbReference type="EMBL" id="TVV73383.1"/>
    </source>
</evidence>
<feature type="transmembrane region" description="Helical" evidence="1">
    <location>
        <begin position="12"/>
        <end position="34"/>
    </location>
</feature>
<dbReference type="RefSeq" id="WP_145152183.1">
    <property type="nucleotide sequence ID" value="NZ_VNIM01000047.1"/>
</dbReference>
<accession>A0A558R1X8</accession>